<accession>A0AAV6WUE5</accession>
<dbReference type="FunFam" id="1.10.10.60:FF:000001">
    <property type="entry name" value="MYB-related transcription factor"/>
    <property type="match status" value="1"/>
</dbReference>
<evidence type="ECO:0000259" key="8">
    <source>
        <dbReference type="PROSITE" id="PS51294"/>
    </source>
</evidence>
<reference evidence="9" key="1">
    <citation type="submission" date="2019-10" db="EMBL/GenBank/DDBJ databases">
        <authorList>
            <person name="Zhang R."/>
            <person name="Pan Y."/>
            <person name="Wang J."/>
            <person name="Ma R."/>
            <person name="Yu S."/>
        </authorList>
    </citation>
    <scope>NUCLEOTIDE SEQUENCE</scope>
    <source>
        <strain evidence="9">LA-IB0</strain>
        <tissue evidence="9">Leaf</tissue>
    </source>
</reference>
<evidence type="ECO:0000256" key="2">
    <source>
        <dbReference type="ARBA" id="ARBA00022737"/>
    </source>
</evidence>
<dbReference type="GO" id="GO:0005634">
    <property type="term" value="C:nucleus"/>
    <property type="evidence" value="ECO:0007669"/>
    <property type="project" value="UniProtKB-SubCell"/>
</dbReference>
<feature type="domain" description="Myb-like" evidence="7">
    <location>
        <begin position="44"/>
        <end position="96"/>
    </location>
</feature>
<dbReference type="InterPro" id="IPR001005">
    <property type="entry name" value="SANT/Myb"/>
</dbReference>
<dbReference type="Proteomes" id="UP000826271">
    <property type="component" value="Unassembled WGS sequence"/>
</dbReference>
<dbReference type="Gene3D" id="1.10.10.60">
    <property type="entry name" value="Homeodomain-like"/>
    <property type="match status" value="2"/>
</dbReference>
<gene>
    <name evidence="9" type="ORF">BUALT_Bualt10G0012900</name>
</gene>
<evidence type="ECO:0000313" key="10">
    <source>
        <dbReference type="Proteomes" id="UP000826271"/>
    </source>
</evidence>
<evidence type="ECO:0000313" key="9">
    <source>
        <dbReference type="EMBL" id="KAG8374606.1"/>
    </source>
</evidence>
<dbReference type="SUPFAM" id="SSF46689">
    <property type="entry name" value="Homeodomain-like"/>
    <property type="match status" value="1"/>
</dbReference>
<keyword evidence="4" id="KW-0539">Nucleus</keyword>
<keyword evidence="2" id="KW-0677">Repeat</keyword>
<sequence>MQDIYIKPYNLIILHIVSQLLSVLLYIFFNRQIEMRSPSNRDIDLGLKKGPWTPEEDQKLIDYIHNHGQCSWQLLPKKAGLNRCGKSCRLRWTNYLRPDIKRGDFSPDEEQTIIDLHSVLGNKWSMIATRLPGRTDNEIKNFWNTHLRKRLLQSGIDPKTHKPITDFNLLLNLPPMLHTSNLNNLMNNPILENLTKIQLLFNTLQVLNSNSLPTLNQIEGHFNGILNPLQVSSMGRNVETIEPFSCGYQPIFDTFGTIQGLSDSENNGIISNKSKAYKLPALVNSTTPEASDINSFKAPDYNELLSSNNYGDIWGEIMDDQASSSCWKDVFNESSFPAASSL</sequence>
<keyword evidence="6" id="KW-0812">Transmembrane</keyword>
<keyword evidence="6" id="KW-0472">Membrane</keyword>
<feature type="domain" description="HTH myb-type" evidence="8">
    <location>
        <begin position="97"/>
        <end position="151"/>
    </location>
</feature>
<feature type="domain" description="Myb-like" evidence="7">
    <location>
        <begin position="97"/>
        <end position="147"/>
    </location>
</feature>
<dbReference type="SMART" id="SM00717">
    <property type="entry name" value="SANT"/>
    <property type="match status" value="2"/>
</dbReference>
<evidence type="ECO:0008006" key="11">
    <source>
        <dbReference type="Google" id="ProtNLM"/>
    </source>
</evidence>
<comment type="function">
    <text evidence="5">Transcription factor.</text>
</comment>
<evidence type="ECO:0000256" key="5">
    <source>
        <dbReference type="ARBA" id="ARBA00057804"/>
    </source>
</evidence>
<dbReference type="InterPro" id="IPR015495">
    <property type="entry name" value="Myb_TF_plants"/>
</dbReference>
<comment type="subcellular location">
    <subcellularLocation>
        <location evidence="1">Nucleus</location>
    </subcellularLocation>
</comment>
<organism evidence="9 10">
    <name type="scientific">Buddleja alternifolia</name>
    <dbReference type="NCBI Taxonomy" id="168488"/>
    <lineage>
        <taxon>Eukaryota</taxon>
        <taxon>Viridiplantae</taxon>
        <taxon>Streptophyta</taxon>
        <taxon>Embryophyta</taxon>
        <taxon>Tracheophyta</taxon>
        <taxon>Spermatophyta</taxon>
        <taxon>Magnoliopsida</taxon>
        <taxon>eudicotyledons</taxon>
        <taxon>Gunneridae</taxon>
        <taxon>Pentapetalae</taxon>
        <taxon>asterids</taxon>
        <taxon>lamiids</taxon>
        <taxon>Lamiales</taxon>
        <taxon>Scrophulariaceae</taxon>
        <taxon>Buddlejeae</taxon>
        <taxon>Buddleja</taxon>
    </lineage>
</organism>
<dbReference type="Pfam" id="PF00249">
    <property type="entry name" value="Myb_DNA-binding"/>
    <property type="match status" value="2"/>
</dbReference>
<dbReference type="CDD" id="cd00167">
    <property type="entry name" value="SANT"/>
    <property type="match status" value="2"/>
</dbReference>
<evidence type="ECO:0000256" key="3">
    <source>
        <dbReference type="ARBA" id="ARBA00023125"/>
    </source>
</evidence>
<dbReference type="FunFam" id="1.10.10.60:FF:000349">
    <property type="entry name" value="Transcription factor MYB39"/>
    <property type="match status" value="1"/>
</dbReference>
<dbReference type="AlphaFoldDB" id="A0AAV6WUE5"/>
<evidence type="ECO:0000256" key="6">
    <source>
        <dbReference type="SAM" id="Phobius"/>
    </source>
</evidence>
<evidence type="ECO:0000259" key="7">
    <source>
        <dbReference type="PROSITE" id="PS50090"/>
    </source>
</evidence>
<name>A0AAV6WUE5_9LAMI</name>
<dbReference type="EMBL" id="WHWC01000010">
    <property type="protein sequence ID" value="KAG8374606.1"/>
    <property type="molecule type" value="Genomic_DNA"/>
</dbReference>
<dbReference type="PANTHER" id="PTHR47994:SF5">
    <property type="entry name" value="F14D16.11-RELATED"/>
    <property type="match status" value="1"/>
</dbReference>
<feature type="domain" description="HTH myb-type" evidence="8">
    <location>
        <begin position="44"/>
        <end position="96"/>
    </location>
</feature>
<proteinExistence type="predicted"/>
<keyword evidence="10" id="KW-1185">Reference proteome</keyword>
<dbReference type="GO" id="GO:0003677">
    <property type="term" value="F:DNA binding"/>
    <property type="evidence" value="ECO:0007669"/>
    <property type="project" value="UniProtKB-KW"/>
</dbReference>
<evidence type="ECO:0000256" key="1">
    <source>
        <dbReference type="ARBA" id="ARBA00004123"/>
    </source>
</evidence>
<dbReference type="InterPro" id="IPR017930">
    <property type="entry name" value="Myb_dom"/>
</dbReference>
<dbReference type="InterPro" id="IPR009057">
    <property type="entry name" value="Homeodomain-like_sf"/>
</dbReference>
<protein>
    <recommendedName>
        <fullName evidence="11">Transcription factor MYB39</fullName>
    </recommendedName>
</protein>
<dbReference type="PROSITE" id="PS51294">
    <property type="entry name" value="HTH_MYB"/>
    <property type="match status" value="2"/>
</dbReference>
<keyword evidence="6" id="KW-1133">Transmembrane helix</keyword>
<feature type="transmembrane region" description="Helical" evidence="6">
    <location>
        <begin position="12"/>
        <end position="29"/>
    </location>
</feature>
<comment type="caution">
    <text evidence="9">The sequence shown here is derived from an EMBL/GenBank/DDBJ whole genome shotgun (WGS) entry which is preliminary data.</text>
</comment>
<dbReference type="PROSITE" id="PS50090">
    <property type="entry name" value="MYB_LIKE"/>
    <property type="match status" value="2"/>
</dbReference>
<keyword evidence="3" id="KW-0238">DNA-binding</keyword>
<evidence type="ECO:0000256" key="4">
    <source>
        <dbReference type="ARBA" id="ARBA00023242"/>
    </source>
</evidence>
<dbReference type="PANTHER" id="PTHR47994">
    <property type="entry name" value="F14D16.11-RELATED"/>
    <property type="match status" value="1"/>
</dbReference>